<accession>A0A0K9P009</accession>
<dbReference type="PANTHER" id="PTHR31707">
    <property type="entry name" value="PECTINESTERASE"/>
    <property type="match status" value="1"/>
</dbReference>
<dbReference type="PROSITE" id="PS00503">
    <property type="entry name" value="PECTINESTERASE_2"/>
    <property type="match status" value="1"/>
</dbReference>
<keyword evidence="8" id="KW-1185">Reference proteome</keyword>
<protein>
    <recommendedName>
        <fullName evidence="5">Pectinesterase</fullName>
        <ecNumber evidence="5">3.1.1.11</ecNumber>
    </recommendedName>
</protein>
<dbReference type="InterPro" id="IPR000070">
    <property type="entry name" value="Pectinesterase_cat"/>
</dbReference>
<dbReference type="GO" id="GO:0046910">
    <property type="term" value="F:pectinesterase inhibitor activity"/>
    <property type="evidence" value="ECO:0000318"/>
    <property type="project" value="GO_Central"/>
</dbReference>
<comment type="catalytic activity">
    <reaction evidence="5">
        <text>[(1-&gt;4)-alpha-D-galacturonosyl methyl ester](n) + n H2O = [(1-&gt;4)-alpha-D-galacturonosyl](n) + n methanol + n H(+)</text>
        <dbReference type="Rhea" id="RHEA:22380"/>
        <dbReference type="Rhea" id="RHEA-COMP:14570"/>
        <dbReference type="Rhea" id="RHEA-COMP:14573"/>
        <dbReference type="ChEBI" id="CHEBI:15377"/>
        <dbReference type="ChEBI" id="CHEBI:15378"/>
        <dbReference type="ChEBI" id="CHEBI:17790"/>
        <dbReference type="ChEBI" id="CHEBI:140522"/>
        <dbReference type="ChEBI" id="CHEBI:140523"/>
        <dbReference type="EC" id="3.1.1.11"/>
    </reaction>
</comment>
<dbReference type="STRING" id="29655.A0A0K9P009"/>
<dbReference type="InterPro" id="IPR011050">
    <property type="entry name" value="Pectin_lyase_fold/virulence"/>
</dbReference>
<evidence type="ECO:0000256" key="1">
    <source>
        <dbReference type="ARBA" id="ARBA00005184"/>
    </source>
</evidence>
<dbReference type="OrthoDB" id="2019149at2759"/>
<evidence type="ECO:0000313" key="7">
    <source>
        <dbReference type="EMBL" id="KMZ61567.1"/>
    </source>
</evidence>
<dbReference type="GO" id="GO:0042545">
    <property type="term" value="P:cell wall modification"/>
    <property type="evidence" value="ECO:0007669"/>
    <property type="project" value="UniProtKB-UniRule"/>
</dbReference>
<sequence>MEYLENSLRYPSNENTQTWLSRISINHRTCTNGFSDFNISVPAIALNISSVDTKKFISNLLAINKASMPQKLKNNHDDDRMFPEWLDIGDRRLLRSKSVNADLVVAKDGSGNFMTITEALTASVEKREGGGRFVVYIKEGVYSENVEITNIMTNLMFVGDGIDRTVVTGSRNVVDGATTFNSATVVADGEGFIAKYMTFENTAGPEKQQAVAFRSSSEKSVFYQCSFKGYQDTLYVHSMKQFYSSCDIYGTVDFIFGDASVVIQNSNIYVRRPMDRQKNTITAQGRENVNENTGISIQCSTVTAAPDLQPVQGSFQTYLGRPWKEYSRTVFMECNLDSLIAPEGWLPWDGNFALDTLYYGEYENAGPGADTAGRVGWNGYNPVMSSSDASQFTVNEFLFGGSWIADVDVGFEPQLNCHA</sequence>
<dbReference type="UniPathway" id="UPA00545">
    <property type="reaction ID" value="UER00823"/>
</dbReference>
<dbReference type="InterPro" id="IPR035513">
    <property type="entry name" value="Invertase/methylesterase_inhib"/>
</dbReference>
<name>A0A0K9P009_ZOSMR</name>
<evidence type="ECO:0000259" key="6">
    <source>
        <dbReference type="Pfam" id="PF01095"/>
    </source>
</evidence>
<proteinExistence type="predicted"/>
<organism evidence="7 8">
    <name type="scientific">Zostera marina</name>
    <name type="common">Eelgrass</name>
    <dbReference type="NCBI Taxonomy" id="29655"/>
    <lineage>
        <taxon>Eukaryota</taxon>
        <taxon>Viridiplantae</taxon>
        <taxon>Streptophyta</taxon>
        <taxon>Embryophyta</taxon>
        <taxon>Tracheophyta</taxon>
        <taxon>Spermatophyta</taxon>
        <taxon>Magnoliopsida</taxon>
        <taxon>Liliopsida</taxon>
        <taxon>Zosteraceae</taxon>
        <taxon>Zostera</taxon>
    </lineage>
</organism>
<dbReference type="Gene3D" id="2.160.20.10">
    <property type="entry name" value="Single-stranded right-handed beta-helix, Pectin lyase-like"/>
    <property type="match status" value="1"/>
</dbReference>
<dbReference type="FunFam" id="2.160.20.10:FF:000001">
    <property type="entry name" value="Pectinesterase"/>
    <property type="match status" value="1"/>
</dbReference>
<feature type="domain" description="Pectinesterase catalytic" evidence="6">
    <location>
        <begin position="102"/>
        <end position="399"/>
    </location>
</feature>
<reference evidence="8" key="1">
    <citation type="journal article" date="2016" name="Nature">
        <title>The genome of the seagrass Zostera marina reveals angiosperm adaptation to the sea.</title>
        <authorList>
            <person name="Olsen J.L."/>
            <person name="Rouze P."/>
            <person name="Verhelst B."/>
            <person name="Lin Y.-C."/>
            <person name="Bayer T."/>
            <person name="Collen J."/>
            <person name="Dattolo E."/>
            <person name="De Paoli E."/>
            <person name="Dittami S."/>
            <person name="Maumus F."/>
            <person name="Michel G."/>
            <person name="Kersting A."/>
            <person name="Lauritano C."/>
            <person name="Lohaus R."/>
            <person name="Toepel M."/>
            <person name="Tonon T."/>
            <person name="Vanneste K."/>
            <person name="Amirebrahimi M."/>
            <person name="Brakel J."/>
            <person name="Bostroem C."/>
            <person name="Chovatia M."/>
            <person name="Grimwood J."/>
            <person name="Jenkins J.W."/>
            <person name="Jueterbock A."/>
            <person name="Mraz A."/>
            <person name="Stam W.T."/>
            <person name="Tice H."/>
            <person name="Bornberg-Bauer E."/>
            <person name="Green P.J."/>
            <person name="Pearson G.A."/>
            <person name="Procaccini G."/>
            <person name="Duarte C.M."/>
            <person name="Schmutz J."/>
            <person name="Reusch T.B.H."/>
            <person name="Van de Peer Y."/>
        </authorList>
    </citation>
    <scope>NUCLEOTIDE SEQUENCE [LARGE SCALE GENOMIC DNA]</scope>
    <source>
        <strain evidence="8">cv. Finnish</strain>
    </source>
</reference>
<gene>
    <name evidence="7" type="ORF">ZOSMA_517G00010</name>
</gene>
<dbReference type="Proteomes" id="UP000036987">
    <property type="component" value="Unassembled WGS sequence"/>
</dbReference>
<dbReference type="Pfam" id="PF01095">
    <property type="entry name" value="Pectinesterase"/>
    <property type="match status" value="1"/>
</dbReference>
<evidence type="ECO:0000313" key="8">
    <source>
        <dbReference type="Proteomes" id="UP000036987"/>
    </source>
</evidence>
<dbReference type="GO" id="GO:0045490">
    <property type="term" value="P:pectin catabolic process"/>
    <property type="evidence" value="ECO:0007669"/>
    <property type="project" value="UniProtKB-UniRule"/>
</dbReference>
<dbReference type="Gene3D" id="1.20.140.40">
    <property type="entry name" value="Invertase/pectin methylesterase inhibitor family protein"/>
    <property type="match status" value="1"/>
</dbReference>
<evidence type="ECO:0000256" key="3">
    <source>
        <dbReference type="ARBA" id="ARBA00023085"/>
    </source>
</evidence>
<comment type="pathway">
    <text evidence="1 5">Glycan metabolism; pectin degradation; 2-dehydro-3-deoxy-D-gluconate from pectin: step 1/5.</text>
</comment>
<feature type="active site" evidence="4">
    <location>
        <position position="253"/>
    </location>
</feature>
<dbReference type="AlphaFoldDB" id="A0A0K9P009"/>
<evidence type="ECO:0000256" key="4">
    <source>
        <dbReference type="PROSITE-ProRule" id="PRU10040"/>
    </source>
</evidence>
<evidence type="ECO:0000256" key="5">
    <source>
        <dbReference type="RuleBase" id="RU000589"/>
    </source>
</evidence>
<dbReference type="InterPro" id="IPR033131">
    <property type="entry name" value="Pectinesterase_Asp_AS"/>
</dbReference>
<dbReference type="OMA" id="YPEICEY"/>
<evidence type="ECO:0000256" key="2">
    <source>
        <dbReference type="ARBA" id="ARBA00022801"/>
    </source>
</evidence>
<comment type="caution">
    <text evidence="7">The sequence shown here is derived from an EMBL/GenBank/DDBJ whole genome shotgun (WGS) entry which is preliminary data.</text>
</comment>
<dbReference type="GO" id="GO:0030599">
    <property type="term" value="F:pectinesterase activity"/>
    <property type="evidence" value="ECO:0000318"/>
    <property type="project" value="GO_Central"/>
</dbReference>
<keyword evidence="2 5" id="KW-0378">Hydrolase</keyword>
<keyword evidence="3 5" id="KW-0063">Aspartyl esterase</keyword>
<dbReference type="EMBL" id="LFYR01001467">
    <property type="protein sequence ID" value="KMZ61567.1"/>
    <property type="molecule type" value="Genomic_DNA"/>
</dbReference>
<dbReference type="SUPFAM" id="SSF51126">
    <property type="entry name" value="Pectin lyase-like"/>
    <property type="match status" value="1"/>
</dbReference>
<dbReference type="EC" id="3.1.1.11" evidence="5"/>
<dbReference type="InterPro" id="IPR012334">
    <property type="entry name" value="Pectin_lyas_fold"/>
</dbReference>